<evidence type="ECO:0000313" key="1">
    <source>
        <dbReference type="EMBL" id="ESA13491.1"/>
    </source>
</evidence>
<organism evidence="1">
    <name type="scientific">Rhizophagus irregularis (strain DAOM 181602 / DAOM 197198 / MUCL 43194)</name>
    <name type="common">Arbuscular mycorrhizal fungus</name>
    <name type="synonym">Glomus intraradices</name>
    <dbReference type="NCBI Taxonomy" id="747089"/>
    <lineage>
        <taxon>Eukaryota</taxon>
        <taxon>Fungi</taxon>
        <taxon>Fungi incertae sedis</taxon>
        <taxon>Mucoromycota</taxon>
        <taxon>Glomeromycotina</taxon>
        <taxon>Glomeromycetes</taxon>
        <taxon>Glomerales</taxon>
        <taxon>Glomeraceae</taxon>
        <taxon>Rhizophagus</taxon>
    </lineage>
</organism>
<dbReference type="AlphaFoldDB" id="U9UD32"/>
<sequence>MKSIVFPENISQSEYFDLLAGWGMILRRFVIGSDKLNKNKELDVKLKLKKEKNQVIGRSNKKKIGTGDVDQLPIEEIDQMSDNFYFMTNGNNDIKLSMIREWYRWAACKKLHGEEKDLPYLDLIVIINFSF</sequence>
<protein>
    <submittedName>
        <fullName evidence="1">Uncharacterized protein</fullName>
    </submittedName>
</protein>
<accession>U9UD32</accession>
<dbReference type="HOGENOM" id="CLU_1928698_0_0_1"/>
<proteinExistence type="predicted"/>
<name>U9UD32_RHIID</name>
<gene>
    <name evidence="1" type="ORF">GLOINDRAFT_25974</name>
</gene>
<reference evidence="1" key="1">
    <citation type="submission" date="2013-07" db="EMBL/GenBank/DDBJ databases">
        <title>The genome of an arbuscular mycorrhizal fungus provides insights into the evolution of the oldest plant symbiosis.</title>
        <authorList>
            <consortium name="DOE Joint Genome Institute"/>
            <person name="Tisserant E."/>
            <person name="Malbreil M."/>
            <person name="Kuo A."/>
            <person name="Kohler A."/>
            <person name="Symeonidi A."/>
            <person name="Balestrini R."/>
            <person name="Charron P."/>
            <person name="Duensing N."/>
            <person name="Frei-dit-Frey N."/>
            <person name="Gianinazzi-Pearson V."/>
            <person name="Gilbert B."/>
            <person name="Handa Y."/>
            <person name="Hijri M."/>
            <person name="Kaul R."/>
            <person name="Kawaguchi M."/>
            <person name="Krajinski F."/>
            <person name="Lammers P."/>
            <person name="Lapierre D."/>
            <person name="Masclaux F.G."/>
            <person name="Murat C."/>
            <person name="Morin E."/>
            <person name="Ndikumana S."/>
            <person name="Pagni M."/>
            <person name="Petitpierre D."/>
            <person name="Requena N."/>
            <person name="Rosikiewicz P."/>
            <person name="Riley R."/>
            <person name="Saito K."/>
            <person name="San Clemente H."/>
            <person name="Shapiro H."/>
            <person name="van Tuinen D."/>
            <person name="Becard G."/>
            <person name="Bonfante P."/>
            <person name="Paszkowski U."/>
            <person name="Shachar-Hill Y."/>
            <person name="Young J.P."/>
            <person name="Sanders I.R."/>
            <person name="Henrissat B."/>
            <person name="Rensing S.A."/>
            <person name="Grigoriev I.V."/>
            <person name="Corradi N."/>
            <person name="Roux C."/>
            <person name="Martin F."/>
        </authorList>
    </citation>
    <scope>NUCLEOTIDE SEQUENCE</scope>
    <source>
        <strain evidence="1">DAOM 197198</strain>
    </source>
</reference>
<dbReference type="EMBL" id="KI283845">
    <property type="protein sequence ID" value="ESA13491.1"/>
    <property type="molecule type" value="Genomic_DNA"/>
</dbReference>